<feature type="region of interest" description="Disordered" evidence="2">
    <location>
        <begin position="142"/>
        <end position="188"/>
    </location>
</feature>
<dbReference type="AlphaFoldDB" id="A0A401RQK3"/>
<dbReference type="SUPFAM" id="SSF57184">
    <property type="entry name" value="Growth factor receptor domain"/>
    <property type="match status" value="1"/>
</dbReference>
<comment type="caution">
    <text evidence="5">The sequence shown here is derived from an EMBL/GenBank/DDBJ whole genome shotgun (WGS) entry which is preliminary data.</text>
</comment>
<dbReference type="Proteomes" id="UP000287033">
    <property type="component" value="Unassembled WGS sequence"/>
</dbReference>
<dbReference type="STRING" id="137246.A0A401RQK3"/>
<evidence type="ECO:0000256" key="2">
    <source>
        <dbReference type="SAM" id="MobiDB-lite"/>
    </source>
</evidence>
<proteinExistence type="predicted"/>
<dbReference type="EMBL" id="BEZZ01001795">
    <property type="protein sequence ID" value="GCC20475.1"/>
    <property type="molecule type" value="Genomic_DNA"/>
</dbReference>
<evidence type="ECO:0000256" key="3">
    <source>
        <dbReference type="SAM" id="SignalP"/>
    </source>
</evidence>
<sequence>MARASAACLLLIFTGLTVQGFTLKYAVDCSYPCERTAACPGTAGCKRTVLDDCGCCKVCAAARGEVCYRTVAGMDGVKCGPGLRCHFNSEEDDFGDEYGICRDCPFGTYGLECRKQCQCSFGICNRETGQCMKFPFFQIPETKPGNRRESASPPEIEQGSGHSSEDLKQNVLKEETNSSIGEEGQTPR</sequence>
<reference evidence="5 6" key="1">
    <citation type="journal article" date="2018" name="Nat. Ecol. Evol.">
        <title>Shark genomes provide insights into elasmobranch evolution and the origin of vertebrates.</title>
        <authorList>
            <person name="Hara Y"/>
            <person name="Yamaguchi K"/>
            <person name="Onimaru K"/>
            <person name="Kadota M"/>
            <person name="Koyanagi M"/>
            <person name="Keeley SD"/>
            <person name="Tatsumi K"/>
            <person name="Tanaka K"/>
            <person name="Motone F"/>
            <person name="Kageyama Y"/>
            <person name="Nozu R"/>
            <person name="Adachi N"/>
            <person name="Nishimura O"/>
            <person name="Nakagawa R"/>
            <person name="Tanegashima C"/>
            <person name="Kiyatake I"/>
            <person name="Matsumoto R"/>
            <person name="Murakumo K"/>
            <person name="Nishida K"/>
            <person name="Terakita A"/>
            <person name="Kuratani S"/>
            <person name="Sato K"/>
            <person name="Hyodo S Kuraku.S."/>
        </authorList>
    </citation>
    <scope>NUCLEOTIDE SEQUENCE [LARGE SCALE GENOMIC DNA]</scope>
</reference>
<dbReference type="OrthoDB" id="9868586at2759"/>
<evidence type="ECO:0000313" key="6">
    <source>
        <dbReference type="Proteomes" id="UP000287033"/>
    </source>
</evidence>
<dbReference type="SMART" id="SM00121">
    <property type="entry name" value="IB"/>
    <property type="match status" value="1"/>
</dbReference>
<dbReference type="InterPro" id="IPR009030">
    <property type="entry name" value="Growth_fac_rcpt_cys_sf"/>
</dbReference>
<dbReference type="Gene3D" id="4.10.40.20">
    <property type="match status" value="1"/>
</dbReference>
<name>A0A401RQK3_CHIPU</name>
<dbReference type="InterPro" id="IPR000867">
    <property type="entry name" value="IGFBP-like"/>
</dbReference>
<dbReference type="PANTHER" id="PTHR15428:SF0">
    <property type="entry name" value="ENDOTHELIAL CELL-SPECIFIC MOLECULE 1"/>
    <property type="match status" value="1"/>
</dbReference>
<accession>A0A401RQK3</accession>
<gene>
    <name evidence="5" type="ORF">chiPu_0019035</name>
</gene>
<dbReference type="Pfam" id="PF00219">
    <property type="entry name" value="IGFBP"/>
    <property type="match status" value="1"/>
</dbReference>
<feature type="compositionally biased region" description="Basic and acidic residues" evidence="2">
    <location>
        <begin position="163"/>
        <end position="176"/>
    </location>
</feature>
<dbReference type="OMA" id="VCYRTVA"/>
<evidence type="ECO:0000256" key="1">
    <source>
        <dbReference type="ARBA" id="ARBA00023157"/>
    </source>
</evidence>
<feature type="domain" description="IGFBP N-terminal" evidence="4">
    <location>
        <begin position="25"/>
        <end position="104"/>
    </location>
</feature>
<evidence type="ECO:0000259" key="4">
    <source>
        <dbReference type="PROSITE" id="PS51323"/>
    </source>
</evidence>
<keyword evidence="1" id="KW-1015">Disulfide bond</keyword>
<feature type="signal peptide" evidence="3">
    <location>
        <begin position="1"/>
        <end position="20"/>
    </location>
</feature>
<dbReference type="PROSITE" id="PS51323">
    <property type="entry name" value="IGFBP_N_2"/>
    <property type="match status" value="1"/>
</dbReference>
<evidence type="ECO:0000313" key="5">
    <source>
        <dbReference type="EMBL" id="GCC20475.1"/>
    </source>
</evidence>
<dbReference type="GO" id="GO:0005576">
    <property type="term" value="C:extracellular region"/>
    <property type="evidence" value="ECO:0007669"/>
    <property type="project" value="InterPro"/>
</dbReference>
<protein>
    <recommendedName>
        <fullName evidence="4">IGFBP N-terminal domain-containing protein</fullName>
    </recommendedName>
</protein>
<feature type="chain" id="PRO_5019073236" description="IGFBP N-terminal domain-containing protein" evidence="3">
    <location>
        <begin position="21"/>
        <end position="188"/>
    </location>
</feature>
<keyword evidence="6" id="KW-1185">Reference proteome</keyword>
<dbReference type="PANTHER" id="PTHR15428">
    <property type="entry name" value="ENDOTHELIAL CELL-SPECIFIC MOLECULE 1 ESM-1"/>
    <property type="match status" value="1"/>
</dbReference>
<keyword evidence="3" id="KW-0732">Signal</keyword>
<organism evidence="5 6">
    <name type="scientific">Chiloscyllium punctatum</name>
    <name type="common">Brownbanded bambooshark</name>
    <name type="synonym">Hemiscyllium punctatum</name>
    <dbReference type="NCBI Taxonomy" id="137246"/>
    <lineage>
        <taxon>Eukaryota</taxon>
        <taxon>Metazoa</taxon>
        <taxon>Chordata</taxon>
        <taxon>Craniata</taxon>
        <taxon>Vertebrata</taxon>
        <taxon>Chondrichthyes</taxon>
        <taxon>Elasmobranchii</taxon>
        <taxon>Galeomorphii</taxon>
        <taxon>Galeoidea</taxon>
        <taxon>Orectolobiformes</taxon>
        <taxon>Hemiscylliidae</taxon>
        <taxon>Chiloscyllium</taxon>
    </lineage>
</organism>
<dbReference type="InterPro" id="IPR038850">
    <property type="entry name" value="ESM1"/>
</dbReference>